<evidence type="ECO:0000313" key="2">
    <source>
        <dbReference type="Proteomes" id="UP001152888"/>
    </source>
</evidence>
<evidence type="ECO:0000313" key="1">
    <source>
        <dbReference type="EMBL" id="CAH2009508.1"/>
    </source>
</evidence>
<proteinExistence type="predicted"/>
<gene>
    <name evidence="1" type="ORF">ACAOBT_LOCUS30910</name>
</gene>
<sequence length="28" mass="3354">MHATFIRWKKIANGHRLVHLPALYVPRK</sequence>
<name>A0A9P0Q3K5_ACAOB</name>
<keyword evidence="2" id="KW-1185">Reference proteome</keyword>
<dbReference type="Proteomes" id="UP001152888">
    <property type="component" value="Unassembled WGS sequence"/>
</dbReference>
<protein>
    <submittedName>
        <fullName evidence="1">Uncharacterized protein</fullName>
    </submittedName>
</protein>
<comment type="caution">
    <text evidence="1">The sequence shown here is derived from an EMBL/GenBank/DDBJ whole genome shotgun (WGS) entry which is preliminary data.</text>
</comment>
<dbReference type="AlphaFoldDB" id="A0A9P0Q3K5"/>
<dbReference type="EMBL" id="CAKOFQ010007885">
    <property type="protein sequence ID" value="CAH2009508.1"/>
    <property type="molecule type" value="Genomic_DNA"/>
</dbReference>
<reference evidence="1" key="1">
    <citation type="submission" date="2022-03" db="EMBL/GenBank/DDBJ databases">
        <authorList>
            <person name="Sayadi A."/>
        </authorList>
    </citation>
    <scope>NUCLEOTIDE SEQUENCE</scope>
</reference>
<organism evidence="1 2">
    <name type="scientific">Acanthoscelides obtectus</name>
    <name type="common">Bean weevil</name>
    <name type="synonym">Bruchus obtectus</name>
    <dbReference type="NCBI Taxonomy" id="200917"/>
    <lineage>
        <taxon>Eukaryota</taxon>
        <taxon>Metazoa</taxon>
        <taxon>Ecdysozoa</taxon>
        <taxon>Arthropoda</taxon>
        <taxon>Hexapoda</taxon>
        <taxon>Insecta</taxon>
        <taxon>Pterygota</taxon>
        <taxon>Neoptera</taxon>
        <taxon>Endopterygota</taxon>
        <taxon>Coleoptera</taxon>
        <taxon>Polyphaga</taxon>
        <taxon>Cucujiformia</taxon>
        <taxon>Chrysomeloidea</taxon>
        <taxon>Chrysomelidae</taxon>
        <taxon>Bruchinae</taxon>
        <taxon>Bruchini</taxon>
        <taxon>Acanthoscelides</taxon>
    </lineage>
</organism>
<accession>A0A9P0Q3K5</accession>